<evidence type="ECO:0000313" key="1">
    <source>
        <dbReference type="EMBL" id="KIR41206.1"/>
    </source>
</evidence>
<sequence>MDFIEQLPKSNGYNSILVLDQSSPIPTSPSPHRQLPLNVAPGKGVYSPRRHSKSGSNGMLPALIVKRKQISPQRKEESIQLLDPRYFLVLDPVLTVPDAAQRRAYFVDLESHRNARELQLLYTGVEYSARVPISIITWSSFVTEHKHVCPGDCPHSKQTLRSVSIFQS</sequence>
<keyword evidence="2" id="KW-1185">Reference proteome</keyword>
<proteinExistence type="predicted"/>
<reference evidence="1 2" key="1">
    <citation type="submission" date="2015-01" db="EMBL/GenBank/DDBJ databases">
        <title>The Genome Sequence of Cryptococcus gattii Ram5.</title>
        <authorList>
            <consortium name="The Broad Institute Genomics Platform"/>
            <person name="Cuomo C."/>
            <person name="Litvintseva A."/>
            <person name="Chen Y."/>
            <person name="Heitman J."/>
            <person name="Sun S."/>
            <person name="Springer D."/>
            <person name="Dromer F."/>
            <person name="Young S."/>
            <person name="Zeng Q."/>
            <person name="Gargeya S."/>
            <person name="Abouelleil A."/>
            <person name="Alvarado L."/>
            <person name="Chapman S.B."/>
            <person name="Gainer-Dewar J."/>
            <person name="Goldberg J."/>
            <person name="Griggs A."/>
            <person name="Gujja S."/>
            <person name="Hansen M."/>
            <person name="Howarth C."/>
            <person name="Imamovic A."/>
            <person name="Larimer J."/>
            <person name="Murphy C."/>
            <person name="Naylor J."/>
            <person name="Pearson M."/>
            <person name="Priest M."/>
            <person name="Roberts A."/>
            <person name="Saif S."/>
            <person name="Shea T."/>
            <person name="Sykes S."/>
            <person name="Wortman J."/>
            <person name="Nusbaum C."/>
            <person name="Birren B."/>
        </authorList>
    </citation>
    <scope>NUCLEOTIDE SEQUENCE [LARGE SCALE GENOMIC DNA]</scope>
    <source>
        <strain evidence="1 2">Ram5</strain>
    </source>
</reference>
<dbReference type="AlphaFoldDB" id="A0A0D0V1B1"/>
<gene>
    <name evidence="1" type="ORF">I313_03161</name>
</gene>
<evidence type="ECO:0000313" key="2">
    <source>
        <dbReference type="Proteomes" id="UP000053392"/>
    </source>
</evidence>
<dbReference type="HOGENOM" id="CLU_1626974_0_0_1"/>
<dbReference type="Proteomes" id="UP000053392">
    <property type="component" value="Unassembled WGS sequence"/>
</dbReference>
<organism evidence="1 2">
    <name type="scientific">Cryptococcus deuterogattii Ram5</name>
    <dbReference type="NCBI Taxonomy" id="1296110"/>
    <lineage>
        <taxon>Eukaryota</taxon>
        <taxon>Fungi</taxon>
        <taxon>Dikarya</taxon>
        <taxon>Basidiomycota</taxon>
        <taxon>Agaricomycotina</taxon>
        <taxon>Tremellomycetes</taxon>
        <taxon>Tremellales</taxon>
        <taxon>Cryptococcaceae</taxon>
        <taxon>Cryptococcus</taxon>
        <taxon>Cryptococcus gattii species complex</taxon>
    </lineage>
</organism>
<protein>
    <submittedName>
        <fullName evidence="1">Uncharacterized protein</fullName>
    </submittedName>
</protein>
<accession>A0A0D0V1B1</accession>
<dbReference type="EMBL" id="KN847901">
    <property type="protein sequence ID" value="KIR41206.1"/>
    <property type="molecule type" value="Genomic_DNA"/>
</dbReference>
<name>A0A0D0V1B1_9TREE</name>